<protein>
    <submittedName>
        <fullName evidence="1">Putative chimeric protein 173-68</fullName>
    </submittedName>
</protein>
<reference evidence="1" key="1">
    <citation type="submission" date="2003-11" db="EMBL/GenBank/DDBJ databases">
        <authorList>
            <person name="Teixeira A.R.L."/>
            <person name="Nitz N."/>
            <person name="Gomes C."/>
        </authorList>
    </citation>
    <scope>NUCLEOTIDE SEQUENCE</scope>
</reference>
<dbReference type="EMBL" id="AY490896">
    <property type="protein sequence ID" value="AAR88805.1"/>
    <property type="molecule type" value="Genomic_DNA"/>
</dbReference>
<organism evidence="1">
    <name type="scientific">Trypanosoma cruzi</name>
    <dbReference type="NCBI Taxonomy" id="5693"/>
    <lineage>
        <taxon>Eukaryota</taxon>
        <taxon>Discoba</taxon>
        <taxon>Euglenozoa</taxon>
        <taxon>Kinetoplastea</taxon>
        <taxon>Metakinetoplastina</taxon>
        <taxon>Trypanosomatida</taxon>
        <taxon>Trypanosomatidae</taxon>
        <taxon>Trypanosoma</taxon>
        <taxon>Schizotrypanum</taxon>
    </lineage>
</organism>
<sequence>MHEILAKNLNAPPKSIISEFCSTRLLPNLNHKPTNH</sequence>
<accession>Q6RV09</accession>
<name>Q6RV09_TRYCR</name>
<dbReference type="AlphaFoldDB" id="Q6RV09"/>
<reference evidence="1" key="2">
    <citation type="journal article" date="2004" name="Cell">
        <title>Heritable integration of kDNA minicircle sequences from Trypanosoma cruzi into the avian genome: insights into human Chagas disease.</title>
        <authorList>
            <person name="Nitz N."/>
            <person name="Gomes C."/>
            <person name="de Cassia Rosa A."/>
            <person name="D'Souza-Ault M.R."/>
            <person name="Moreno F."/>
            <person name="Lauria-Pires L."/>
            <person name="Nascimento R.J."/>
            <person name="Teixeira A.R."/>
        </authorList>
    </citation>
    <scope>NUCLEOTIDE SEQUENCE</scope>
</reference>
<evidence type="ECO:0000313" key="1">
    <source>
        <dbReference type="EMBL" id="AAR88805.1"/>
    </source>
</evidence>
<proteinExistence type="predicted"/>